<protein>
    <recommendedName>
        <fullName evidence="6">GDT1 family protein</fullName>
    </recommendedName>
</protein>
<dbReference type="GO" id="GO:0000329">
    <property type="term" value="C:fungal-type vacuole membrane"/>
    <property type="evidence" value="ECO:0007669"/>
    <property type="project" value="TreeGrafter"/>
</dbReference>
<dbReference type="GO" id="GO:0005384">
    <property type="term" value="F:manganese ion transmembrane transporter activity"/>
    <property type="evidence" value="ECO:0007669"/>
    <property type="project" value="TreeGrafter"/>
</dbReference>
<organism evidence="7 8">
    <name type="scientific">Schizosaccharomyces osmophilus</name>
    <dbReference type="NCBI Taxonomy" id="2545709"/>
    <lineage>
        <taxon>Eukaryota</taxon>
        <taxon>Fungi</taxon>
        <taxon>Dikarya</taxon>
        <taxon>Ascomycota</taxon>
        <taxon>Taphrinomycotina</taxon>
        <taxon>Schizosaccharomycetes</taxon>
        <taxon>Schizosaccharomycetales</taxon>
        <taxon>Schizosaccharomycetaceae</taxon>
        <taxon>Schizosaccharomyces</taxon>
    </lineage>
</organism>
<accession>A0AAE9WEA1</accession>
<dbReference type="InterPro" id="IPR001727">
    <property type="entry name" value="GDT1-like"/>
</dbReference>
<keyword evidence="4 6" id="KW-1133">Transmembrane helix</keyword>
<comment type="subcellular location">
    <subcellularLocation>
        <location evidence="1 6">Membrane</location>
        <topology evidence="1 6">Multi-pass membrane protein</topology>
    </subcellularLocation>
</comment>
<dbReference type="GO" id="GO:0032468">
    <property type="term" value="P:Golgi calcium ion homeostasis"/>
    <property type="evidence" value="ECO:0007669"/>
    <property type="project" value="TreeGrafter"/>
</dbReference>
<reference evidence="7 8" key="1">
    <citation type="journal article" date="2023" name="G3 (Bethesda)">
        <title>A high-quality reference genome for the fission yeast Schizosaccharomyces osmophilus.</title>
        <authorList>
            <person name="Jia G.S."/>
            <person name="Zhang W.C."/>
            <person name="Liang Y."/>
            <person name="Liu X.H."/>
            <person name="Rhind N."/>
            <person name="Pidoux A."/>
            <person name="Brysch-Herzberg M."/>
            <person name="Du L.L."/>
        </authorList>
    </citation>
    <scope>NUCLEOTIDE SEQUENCE [LARGE SCALE GENOMIC DNA]</scope>
    <source>
        <strain evidence="7 8">CBS 15793</strain>
    </source>
</reference>
<feature type="transmembrane region" description="Helical" evidence="6">
    <location>
        <begin position="113"/>
        <end position="130"/>
    </location>
</feature>
<evidence type="ECO:0000256" key="4">
    <source>
        <dbReference type="ARBA" id="ARBA00022989"/>
    </source>
</evidence>
<feature type="transmembrane region" description="Helical" evidence="6">
    <location>
        <begin position="195"/>
        <end position="213"/>
    </location>
</feature>
<evidence type="ECO:0000256" key="3">
    <source>
        <dbReference type="ARBA" id="ARBA00022692"/>
    </source>
</evidence>
<feature type="signal peptide" evidence="6">
    <location>
        <begin position="1"/>
        <end position="19"/>
    </location>
</feature>
<dbReference type="AlphaFoldDB" id="A0AAE9WEA1"/>
<evidence type="ECO:0000313" key="8">
    <source>
        <dbReference type="Proteomes" id="UP001212411"/>
    </source>
</evidence>
<dbReference type="PROSITE" id="PS01214">
    <property type="entry name" value="UPF0016"/>
    <property type="match status" value="1"/>
</dbReference>
<feature type="transmembrane region" description="Helical" evidence="6">
    <location>
        <begin position="233"/>
        <end position="255"/>
    </location>
</feature>
<comment type="similarity">
    <text evidence="2 6">Belongs to the GDT1 family.</text>
</comment>
<dbReference type="GeneID" id="80876285"/>
<gene>
    <name evidence="7" type="primary">gdt2</name>
    <name evidence="7" type="ORF">SOMG_02805</name>
</gene>
<dbReference type="KEGG" id="som:SOMG_02805"/>
<name>A0AAE9WEA1_9SCHI</name>
<dbReference type="PANTHER" id="PTHR12608:SF1">
    <property type="entry name" value="TRANSMEMBRANE PROTEIN 165"/>
    <property type="match status" value="1"/>
</dbReference>
<feature type="transmembrane region" description="Helical" evidence="6">
    <location>
        <begin position="81"/>
        <end position="101"/>
    </location>
</feature>
<dbReference type="Proteomes" id="UP001212411">
    <property type="component" value="Chromosome 2"/>
</dbReference>
<feature type="transmembrane region" description="Helical" evidence="6">
    <location>
        <begin position="51"/>
        <end position="74"/>
    </location>
</feature>
<dbReference type="RefSeq" id="XP_056037875.1">
    <property type="nucleotide sequence ID" value="XM_056181596.1"/>
</dbReference>
<dbReference type="Pfam" id="PF01169">
    <property type="entry name" value="GDT1"/>
    <property type="match status" value="2"/>
</dbReference>
<evidence type="ECO:0000313" key="7">
    <source>
        <dbReference type="EMBL" id="WBW73632.1"/>
    </source>
</evidence>
<keyword evidence="6" id="KW-0732">Signal</keyword>
<dbReference type="InterPro" id="IPR049555">
    <property type="entry name" value="GDT1-like_CS"/>
</dbReference>
<proteinExistence type="inferred from homology"/>
<dbReference type="GO" id="GO:0015085">
    <property type="term" value="F:calcium ion transmembrane transporter activity"/>
    <property type="evidence" value="ECO:0007669"/>
    <property type="project" value="TreeGrafter"/>
</dbReference>
<keyword evidence="5 6" id="KW-0472">Membrane</keyword>
<keyword evidence="8" id="KW-1185">Reference proteome</keyword>
<dbReference type="PANTHER" id="PTHR12608">
    <property type="entry name" value="TRANSMEMBRANE PROTEIN HTP-1 RELATED"/>
    <property type="match status" value="1"/>
</dbReference>
<keyword evidence="3 6" id="KW-0812">Transmembrane</keyword>
<dbReference type="GO" id="GO:0032472">
    <property type="term" value="P:Golgi calcium ion transport"/>
    <property type="evidence" value="ECO:0007669"/>
    <property type="project" value="TreeGrafter"/>
</dbReference>
<feature type="transmembrane region" description="Helical" evidence="6">
    <location>
        <begin position="267"/>
        <end position="285"/>
    </location>
</feature>
<sequence length="288" mass="31423">MKRYLGLLLLATMSLAAMAKDTSSNLLPGGEAIENMDISEASPQSSFTRSLFFAISMIFGCELGDKTFIVAALLSFENSRGMVFLGSYSALFCMTLLGVLLGHAAPMLFPKQYTDLLGGLLFVIFGVKMIREGIEAMNAHESIDEEFKRVEDEIKTAKPVEELMEEGSIPKNHVEKSEKDSVDFISPTLDGLKNLFGFLLSPLFVKAFALTFVSEWGDRSQIATIAMAASDNMFGVFLGANLGHAFCTGLAVLSGKYLATKIQMHKVLLSGGCLFIIFGLVYFYQGFS</sequence>
<evidence type="ECO:0000256" key="5">
    <source>
        <dbReference type="ARBA" id="ARBA00023136"/>
    </source>
</evidence>
<dbReference type="EMBL" id="CP115612">
    <property type="protein sequence ID" value="WBW73632.1"/>
    <property type="molecule type" value="Genomic_DNA"/>
</dbReference>
<evidence type="ECO:0000256" key="6">
    <source>
        <dbReference type="RuleBase" id="RU365102"/>
    </source>
</evidence>
<dbReference type="GO" id="GO:0005794">
    <property type="term" value="C:Golgi apparatus"/>
    <property type="evidence" value="ECO:0007669"/>
    <property type="project" value="TreeGrafter"/>
</dbReference>
<evidence type="ECO:0000256" key="1">
    <source>
        <dbReference type="ARBA" id="ARBA00004141"/>
    </source>
</evidence>
<evidence type="ECO:0000256" key="2">
    <source>
        <dbReference type="ARBA" id="ARBA00009190"/>
    </source>
</evidence>
<feature type="chain" id="PRO_5041769302" description="GDT1 family protein" evidence="6">
    <location>
        <begin position="20"/>
        <end position="288"/>
    </location>
</feature>